<dbReference type="EMBL" id="LHQM01000076">
    <property type="protein sequence ID" value="KPJ21716.1"/>
    <property type="molecule type" value="Genomic_DNA"/>
</dbReference>
<dbReference type="Pfam" id="PF07902">
    <property type="entry name" value="Gp58"/>
    <property type="match status" value="1"/>
</dbReference>
<organism evidence="2 3">
    <name type="scientific">Streptococcus phocae</name>
    <dbReference type="NCBI Taxonomy" id="119224"/>
    <lineage>
        <taxon>Bacteria</taxon>
        <taxon>Bacillati</taxon>
        <taxon>Bacillota</taxon>
        <taxon>Bacilli</taxon>
        <taxon>Lactobacillales</taxon>
        <taxon>Streptococcaceae</taxon>
        <taxon>Streptococcus</taxon>
    </lineage>
</organism>
<feature type="non-terminal residue" evidence="2">
    <location>
        <position position="141"/>
    </location>
</feature>
<reference evidence="2 3" key="1">
    <citation type="submission" date="2015-08" db="EMBL/GenBank/DDBJ databases">
        <title>Genome sequence of Streptococcus phocae subsp. phocae ATCC 51973T isolated from liver specimen obtained from seal.</title>
        <authorList>
            <person name="Avendano-Herrera R."/>
        </authorList>
    </citation>
    <scope>NUCLEOTIDE SEQUENCE [LARGE SCALE GENOMIC DNA]</scope>
    <source>
        <strain evidence="2 3">ATCC 51973</strain>
    </source>
</reference>
<feature type="non-terminal residue" evidence="2">
    <location>
        <position position="1"/>
    </location>
</feature>
<protein>
    <submittedName>
        <fullName evidence="2">Hyaluronidase</fullName>
    </submittedName>
</protein>
<keyword evidence="3" id="KW-1185">Reference proteome</keyword>
<accession>A0A0P6SHR0</accession>
<dbReference type="InterPro" id="IPR012892">
    <property type="entry name" value="Gp58"/>
</dbReference>
<feature type="domain" description="Gp58-like" evidence="1">
    <location>
        <begin position="1"/>
        <end position="141"/>
    </location>
</feature>
<dbReference type="RefSeq" id="WP_236686771.1">
    <property type="nucleotide sequence ID" value="NZ_LHQM01000076.1"/>
</dbReference>
<gene>
    <name evidence="2" type="ORF">AKK44_08445</name>
</gene>
<evidence type="ECO:0000259" key="1">
    <source>
        <dbReference type="Pfam" id="PF07902"/>
    </source>
</evidence>
<name>A0A0P6SHR0_9STRE</name>
<dbReference type="PATRIC" id="fig|119224.3.peg.1748"/>
<evidence type="ECO:0000313" key="2">
    <source>
        <dbReference type="EMBL" id="KPJ21716.1"/>
    </source>
</evidence>
<sequence length="141" mass="15491">YQRKLQDVNGNYNSLRETVSGFERKISNQNETIQSNYTQLKGLIQASVSQEKLESLLRLSGDSIMFAIKDRLPKSKMSASEIVSAINLNGYGVRIAGERIALDGNTTVNGTFTTKIAEAIKIRADQIIAGTIDAAKIRVIN</sequence>
<dbReference type="AlphaFoldDB" id="A0A0P6SHR0"/>
<comment type="caution">
    <text evidence="2">The sequence shown here is derived from an EMBL/GenBank/DDBJ whole genome shotgun (WGS) entry which is preliminary data.</text>
</comment>
<evidence type="ECO:0000313" key="3">
    <source>
        <dbReference type="Proteomes" id="UP000049578"/>
    </source>
</evidence>
<dbReference type="Proteomes" id="UP000049578">
    <property type="component" value="Unassembled WGS sequence"/>
</dbReference>
<proteinExistence type="predicted"/>